<gene>
    <name evidence="11" type="ORF">QR680_012783</name>
</gene>
<dbReference type="PANTHER" id="PTHR11467:SF36">
    <property type="entry name" value="HISTONE 24-RELATED"/>
    <property type="match status" value="1"/>
</dbReference>
<keyword evidence="4" id="KW-0007">Acetylation</keyword>
<dbReference type="Pfam" id="PF00538">
    <property type="entry name" value="Linker_histone"/>
    <property type="match status" value="1"/>
</dbReference>
<evidence type="ECO:0000313" key="12">
    <source>
        <dbReference type="Proteomes" id="UP001175271"/>
    </source>
</evidence>
<dbReference type="FunFam" id="1.10.10.10:FF:000140">
    <property type="entry name" value="Histone H1.0"/>
    <property type="match status" value="1"/>
</dbReference>
<keyword evidence="5 7" id="KW-0238">DNA-binding</keyword>
<comment type="caution">
    <text evidence="11">The sequence shown here is derived from an EMBL/GenBank/DDBJ whole genome shotgun (WGS) entry which is preliminary data.</text>
</comment>
<feature type="compositionally biased region" description="Basic and acidic residues" evidence="8">
    <location>
        <begin position="58"/>
        <end position="73"/>
    </location>
</feature>
<dbReference type="PROSITE" id="PS51504">
    <property type="entry name" value="H15"/>
    <property type="match status" value="1"/>
</dbReference>
<dbReference type="GO" id="GO:0003690">
    <property type="term" value="F:double-stranded DNA binding"/>
    <property type="evidence" value="ECO:0007669"/>
    <property type="project" value="TreeGrafter"/>
</dbReference>
<dbReference type="GO" id="GO:0005634">
    <property type="term" value="C:nucleus"/>
    <property type="evidence" value="ECO:0007669"/>
    <property type="project" value="UniProtKB-SubCell"/>
</dbReference>
<feature type="compositionally biased region" description="Basic residues" evidence="8">
    <location>
        <begin position="226"/>
        <end position="236"/>
    </location>
</feature>
<dbReference type="Gene3D" id="1.10.10.10">
    <property type="entry name" value="Winged helix-like DNA-binding domain superfamily/Winged helix DNA-binding domain"/>
    <property type="match status" value="1"/>
</dbReference>
<evidence type="ECO:0000256" key="3">
    <source>
        <dbReference type="ARBA" id="ARBA00022454"/>
    </source>
</evidence>
<evidence type="ECO:0000256" key="4">
    <source>
        <dbReference type="ARBA" id="ARBA00022990"/>
    </source>
</evidence>
<proteinExistence type="inferred from homology"/>
<protein>
    <recommendedName>
        <fullName evidence="10">H15 domain-containing protein</fullName>
    </recommendedName>
</protein>
<feature type="compositionally biased region" description="Basic residues" evidence="8">
    <location>
        <begin position="272"/>
        <end position="282"/>
    </location>
</feature>
<evidence type="ECO:0000256" key="6">
    <source>
        <dbReference type="ARBA" id="ARBA00023242"/>
    </source>
</evidence>
<dbReference type="SMART" id="SM00526">
    <property type="entry name" value="H15"/>
    <property type="match status" value="1"/>
</dbReference>
<evidence type="ECO:0000256" key="1">
    <source>
        <dbReference type="ARBA" id="ARBA00004123"/>
    </source>
</evidence>
<evidence type="ECO:0000256" key="2">
    <source>
        <dbReference type="ARBA" id="ARBA00004286"/>
    </source>
</evidence>
<feature type="signal peptide" evidence="9">
    <location>
        <begin position="1"/>
        <end position="19"/>
    </location>
</feature>
<dbReference type="InterPro" id="IPR036388">
    <property type="entry name" value="WH-like_DNA-bd_sf"/>
</dbReference>
<dbReference type="InterPro" id="IPR036390">
    <property type="entry name" value="WH_DNA-bd_sf"/>
</dbReference>
<dbReference type="GO" id="GO:0031492">
    <property type="term" value="F:nucleosomal DNA binding"/>
    <property type="evidence" value="ECO:0007669"/>
    <property type="project" value="TreeGrafter"/>
</dbReference>
<keyword evidence="12" id="KW-1185">Reference proteome</keyword>
<feature type="domain" description="H15" evidence="10">
    <location>
        <begin position="121"/>
        <end position="197"/>
    </location>
</feature>
<evidence type="ECO:0000259" key="10">
    <source>
        <dbReference type="PROSITE" id="PS51504"/>
    </source>
</evidence>
<evidence type="ECO:0000256" key="5">
    <source>
        <dbReference type="ARBA" id="ARBA00023125"/>
    </source>
</evidence>
<evidence type="ECO:0000256" key="7">
    <source>
        <dbReference type="RuleBase" id="RU003894"/>
    </source>
</evidence>
<feature type="region of interest" description="Disordered" evidence="8">
    <location>
        <begin position="180"/>
        <end position="304"/>
    </location>
</feature>
<feature type="region of interest" description="Disordered" evidence="8">
    <location>
        <begin position="40"/>
        <end position="122"/>
    </location>
</feature>
<dbReference type="PRINTS" id="PR00624">
    <property type="entry name" value="HISTONEH5"/>
</dbReference>
<dbReference type="SUPFAM" id="SSF46785">
    <property type="entry name" value="Winged helix' DNA-binding domain"/>
    <property type="match status" value="1"/>
</dbReference>
<keyword evidence="3 7" id="KW-0158">Chromosome</keyword>
<feature type="compositionally biased region" description="Polar residues" evidence="8">
    <location>
        <begin position="98"/>
        <end position="107"/>
    </location>
</feature>
<organism evidence="11 12">
    <name type="scientific">Steinernema hermaphroditum</name>
    <dbReference type="NCBI Taxonomy" id="289476"/>
    <lineage>
        <taxon>Eukaryota</taxon>
        <taxon>Metazoa</taxon>
        <taxon>Ecdysozoa</taxon>
        <taxon>Nematoda</taxon>
        <taxon>Chromadorea</taxon>
        <taxon>Rhabditida</taxon>
        <taxon>Tylenchina</taxon>
        <taxon>Panagrolaimomorpha</taxon>
        <taxon>Strongyloidoidea</taxon>
        <taxon>Steinernematidae</taxon>
        <taxon>Steinernema</taxon>
    </lineage>
</organism>
<keyword evidence="6 7" id="KW-0539">Nucleus</keyword>
<name>A0AA39I5H9_9BILA</name>
<comment type="subcellular location">
    <subcellularLocation>
        <location evidence="2">Chromosome</location>
    </subcellularLocation>
    <subcellularLocation>
        <location evidence="1 7">Nucleus</location>
    </subcellularLocation>
</comment>
<evidence type="ECO:0000256" key="9">
    <source>
        <dbReference type="SAM" id="SignalP"/>
    </source>
</evidence>
<dbReference type="GO" id="GO:0045910">
    <property type="term" value="P:negative regulation of DNA recombination"/>
    <property type="evidence" value="ECO:0007669"/>
    <property type="project" value="TreeGrafter"/>
</dbReference>
<dbReference type="InterPro" id="IPR005818">
    <property type="entry name" value="Histone_H1/H5_H15"/>
</dbReference>
<dbReference type="Proteomes" id="UP001175271">
    <property type="component" value="Unassembled WGS sequence"/>
</dbReference>
<comment type="similarity">
    <text evidence="7">Belongs to the histone H1/H5 family.</text>
</comment>
<dbReference type="GO" id="GO:0030527">
    <property type="term" value="F:structural constituent of chromatin"/>
    <property type="evidence" value="ECO:0007669"/>
    <property type="project" value="InterPro"/>
</dbReference>
<feature type="compositionally biased region" description="Low complexity" evidence="8">
    <location>
        <begin position="237"/>
        <end position="254"/>
    </location>
</feature>
<dbReference type="PANTHER" id="PTHR11467">
    <property type="entry name" value="HISTONE H1"/>
    <property type="match status" value="1"/>
</dbReference>
<dbReference type="CDD" id="cd00073">
    <property type="entry name" value="H15"/>
    <property type="match status" value="1"/>
</dbReference>
<evidence type="ECO:0000313" key="11">
    <source>
        <dbReference type="EMBL" id="KAK0416983.1"/>
    </source>
</evidence>
<reference evidence="11" key="1">
    <citation type="submission" date="2023-06" db="EMBL/GenBank/DDBJ databases">
        <title>Genomic analysis of the entomopathogenic nematode Steinernema hermaphroditum.</title>
        <authorList>
            <person name="Schwarz E.M."/>
            <person name="Heppert J.K."/>
            <person name="Baniya A."/>
            <person name="Schwartz H.T."/>
            <person name="Tan C.-H."/>
            <person name="Antoshechkin I."/>
            <person name="Sternberg P.W."/>
            <person name="Goodrich-Blair H."/>
            <person name="Dillman A.R."/>
        </authorList>
    </citation>
    <scope>NUCLEOTIDE SEQUENCE</scope>
    <source>
        <strain evidence="11">PS9179</strain>
        <tissue evidence="11">Whole animal</tissue>
    </source>
</reference>
<sequence length="304" mass="32643">MGPCLVLFFEALLALSVVALLTPFVTTSCTYCGKKSKKEKRMGKALPDVTRRSVQPVHEGKLEELAKTEKTQEETEATQENSMPLSPIIESKDRSKRSNMSASTAEAQKSPKAAKTKKAVDHPAYSEMIKSAITALNEKKGSSRQAIVKYIREHYSVGSDAKNINLHVVKALKKTTENGTLKQVSGTGGSGSFKLPKTLKAPKKSTPTEPRKALSSEKKQSTSAKSPKKTSVKKKTPTSTSKSAGKPYKKAATAKPKKTVSSEKKQSTSAKTPKKTAVKKKTPTSMSKAAGKPPKKAATAVPKI</sequence>
<dbReference type="GO" id="GO:0000786">
    <property type="term" value="C:nucleosome"/>
    <property type="evidence" value="ECO:0007669"/>
    <property type="project" value="InterPro"/>
</dbReference>
<dbReference type="InterPro" id="IPR005819">
    <property type="entry name" value="H1/H5"/>
</dbReference>
<dbReference type="AlphaFoldDB" id="A0AA39I5H9"/>
<dbReference type="GO" id="GO:0006334">
    <property type="term" value="P:nucleosome assembly"/>
    <property type="evidence" value="ECO:0007669"/>
    <property type="project" value="InterPro"/>
</dbReference>
<feature type="chain" id="PRO_5041200329" description="H15 domain-containing protein" evidence="9">
    <location>
        <begin position="20"/>
        <end position="304"/>
    </location>
</feature>
<feature type="compositionally biased region" description="Low complexity" evidence="8">
    <location>
        <begin position="288"/>
        <end position="304"/>
    </location>
</feature>
<accession>A0AA39I5H9</accession>
<keyword evidence="9" id="KW-0732">Signal</keyword>
<dbReference type="GO" id="GO:0030261">
    <property type="term" value="P:chromosome condensation"/>
    <property type="evidence" value="ECO:0007669"/>
    <property type="project" value="TreeGrafter"/>
</dbReference>
<feature type="compositionally biased region" description="Basic and acidic residues" evidence="8">
    <location>
        <begin position="209"/>
        <end position="220"/>
    </location>
</feature>
<evidence type="ECO:0000256" key="8">
    <source>
        <dbReference type="SAM" id="MobiDB-lite"/>
    </source>
</evidence>
<dbReference type="EMBL" id="JAUCMV010000002">
    <property type="protein sequence ID" value="KAK0416983.1"/>
    <property type="molecule type" value="Genomic_DNA"/>
</dbReference>